<evidence type="ECO:0000313" key="1">
    <source>
        <dbReference type="EMBL" id="KAK4444805.1"/>
    </source>
</evidence>
<reference evidence="1" key="2">
    <citation type="submission" date="2023-05" db="EMBL/GenBank/DDBJ databases">
        <authorList>
            <consortium name="Lawrence Berkeley National Laboratory"/>
            <person name="Steindorff A."/>
            <person name="Hensen N."/>
            <person name="Bonometti L."/>
            <person name="Westerberg I."/>
            <person name="Brannstrom I.O."/>
            <person name="Guillou S."/>
            <person name="Cros-Aarteil S."/>
            <person name="Calhoun S."/>
            <person name="Haridas S."/>
            <person name="Kuo A."/>
            <person name="Mondo S."/>
            <person name="Pangilinan J."/>
            <person name="Riley R."/>
            <person name="Labutti K."/>
            <person name="Andreopoulos B."/>
            <person name="Lipzen A."/>
            <person name="Chen C."/>
            <person name="Yanf M."/>
            <person name="Daum C."/>
            <person name="Ng V."/>
            <person name="Clum A."/>
            <person name="Ohm R."/>
            <person name="Martin F."/>
            <person name="Silar P."/>
            <person name="Natvig D."/>
            <person name="Lalanne C."/>
            <person name="Gautier V."/>
            <person name="Ament-Velasquez S.L."/>
            <person name="Kruys A."/>
            <person name="Hutchinson M.I."/>
            <person name="Powell A.J."/>
            <person name="Barry K."/>
            <person name="Miller A.N."/>
            <person name="Grigoriev I.V."/>
            <person name="Debuchy R."/>
            <person name="Gladieux P."/>
            <person name="Thoren M.H."/>
            <person name="Johannesson H."/>
        </authorList>
    </citation>
    <scope>NUCLEOTIDE SEQUENCE</scope>
    <source>
        <strain evidence="1">PSN243</strain>
    </source>
</reference>
<evidence type="ECO:0008006" key="3">
    <source>
        <dbReference type="Google" id="ProtNLM"/>
    </source>
</evidence>
<dbReference type="EMBL" id="MU865972">
    <property type="protein sequence ID" value="KAK4444805.1"/>
    <property type="molecule type" value="Genomic_DNA"/>
</dbReference>
<reference evidence="1" key="1">
    <citation type="journal article" date="2023" name="Mol. Phylogenet. Evol.">
        <title>Genome-scale phylogeny and comparative genomics of the fungal order Sordariales.</title>
        <authorList>
            <person name="Hensen N."/>
            <person name="Bonometti L."/>
            <person name="Westerberg I."/>
            <person name="Brannstrom I.O."/>
            <person name="Guillou S."/>
            <person name="Cros-Aarteil S."/>
            <person name="Calhoun S."/>
            <person name="Haridas S."/>
            <person name="Kuo A."/>
            <person name="Mondo S."/>
            <person name="Pangilinan J."/>
            <person name="Riley R."/>
            <person name="LaButti K."/>
            <person name="Andreopoulos B."/>
            <person name="Lipzen A."/>
            <person name="Chen C."/>
            <person name="Yan M."/>
            <person name="Daum C."/>
            <person name="Ng V."/>
            <person name="Clum A."/>
            <person name="Steindorff A."/>
            <person name="Ohm R.A."/>
            <person name="Martin F."/>
            <person name="Silar P."/>
            <person name="Natvig D.O."/>
            <person name="Lalanne C."/>
            <person name="Gautier V."/>
            <person name="Ament-Velasquez S.L."/>
            <person name="Kruys A."/>
            <person name="Hutchinson M.I."/>
            <person name="Powell A.J."/>
            <person name="Barry K."/>
            <person name="Miller A.N."/>
            <person name="Grigoriev I.V."/>
            <person name="Debuchy R."/>
            <person name="Gladieux P."/>
            <person name="Hiltunen Thoren M."/>
            <person name="Johannesson H."/>
        </authorList>
    </citation>
    <scope>NUCLEOTIDE SEQUENCE</scope>
    <source>
        <strain evidence="1">PSN243</strain>
    </source>
</reference>
<protein>
    <recommendedName>
        <fullName evidence="3">SnoaL-like domain-containing protein</fullName>
    </recommendedName>
</protein>
<evidence type="ECO:0000313" key="2">
    <source>
        <dbReference type="Proteomes" id="UP001321760"/>
    </source>
</evidence>
<sequence>MTSHPDTKQLALATLTGYAHALTSGAAASLSIPDISSQMARYYLPGCTAFTLGTINAFPDEAFTRSMIQNQLERFTSLGVGINMRLEKARIEVISETSAACWATFAITPKNGEGWSWTNVYGFRAIEGRENGLKGGWEWVVGDGEMTELLARYPDAMEH</sequence>
<name>A0AAV9G8V3_9PEZI</name>
<organism evidence="1 2">
    <name type="scientific">Podospora aff. communis PSN243</name>
    <dbReference type="NCBI Taxonomy" id="3040156"/>
    <lineage>
        <taxon>Eukaryota</taxon>
        <taxon>Fungi</taxon>
        <taxon>Dikarya</taxon>
        <taxon>Ascomycota</taxon>
        <taxon>Pezizomycotina</taxon>
        <taxon>Sordariomycetes</taxon>
        <taxon>Sordariomycetidae</taxon>
        <taxon>Sordariales</taxon>
        <taxon>Podosporaceae</taxon>
        <taxon>Podospora</taxon>
    </lineage>
</organism>
<gene>
    <name evidence="1" type="ORF">QBC34DRAFT_442167</name>
</gene>
<accession>A0AAV9G8V3</accession>
<keyword evidence="2" id="KW-1185">Reference proteome</keyword>
<dbReference type="Proteomes" id="UP001321760">
    <property type="component" value="Unassembled WGS sequence"/>
</dbReference>
<comment type="caution">
    <text evidence="1">The sequence shown here is derived from an EMBL/GenBank/DDBJ whole genome shotgun (WGS) entry which is preliminary data.</text>
</comment>
<dbReference type="AlphaFoldDB" id="A0AAV9G8V3"/>
<proteinExistence type="predicted"/>